<dbReference type="Proteomes" id="UP000525389">
    <property type="component" value="Unassembled WGS sequence"/>
</dbReference>
<dbReference type="RefSeq" id="WP_246363420.1">
    <property type="nucleotide sequence ID" value="NZ_JACHFN010000015.1"/>
</dbReference>
<reference evidence="2 3" key="1">
    <citation type="submission" date="2020-08" db="EMBL/GenBank/DDBJ databases">
        <title>Genomic Encyclopedia of Type Strains, Phase IV (KMG-IV): sequencing the most valuable type-strain genomes for metagenomic binning, comparative biology and taxonomic classification.</title>
        <authorList>
            <person name="Goeker M."/>
        </authorList>
    </citation>
    <scope>NUCLEOTIDE SEQUENCE [LARGE SCALE GENOMIC DNA]</scope>
    <source>
        <strain evidence="2 3">DSM 101791</strain>
    </source>
</reference>
<evidence type="ECO:0000259" key="1">
    <source>
        <dbReference type="Pfam" id="PF10026"/>
    </source>
</evidence>
<protein>
    <submittedName>
        <fullName evidence="2">Uncharacterized protein YjaZ</fullName>
    </submittedName>
</protein>
<evidence type="ECO:0000313" key="2">
    <source>
        <dbReference type="EMBL" id="MBB5235745.1"/>
    </source>
</evidence>
<dbReference type="Pfam" id="PF10026">
    <property type="entry name" value="DUF2268"/>
    <property type="match status" value="1"/>
</dbReference>
<accession>A0A7W8LRK0</accession>
<dbReference type="AlphaFoldDB" id="A0A7W8LRK0"/>
<gene>
    <name evidence="2" type="ORF">HNQ09_003206</name>
</gene>
<proteinExistence type="predicted"/>
<dbReference type="EMBL" id="JACHFN010000015">
    <property type="protein sequence ID" value="MBB5235745.1"/>
    <property type="molecule type" value="Genomic_DNA"/>
</dbReference>
<sequence length="212" mass="23168">MANVLHLMNAGGLLPDALADKVREVAWAALARHAARLEVDGVDVAVRVAPWTLPETGVLGYAPLPHFVDITLTPDNPHFAAGWRTELPATLAHELHHARRWRGPGYGRTLLEALVSEGLAQHYEAEERGGPPPYATISANLDALWKRAQPLLDSPDYGHPAWFFGSEAEGLPRWAGYALGYELVRRFLVRQGGDAVTWADAPAEGFRDAWSG</sequence>
<keyword evidence="3" id="KW-1185">Reference proteome</keyword>
<feature type="domain" description="DUF2268" evidence="1">
    <location>
        <begin position="50"/>
        <end position="206"/>
    </location>
</feature>
<dbReference type="InterPro" id="IPR018728">
    <property type="entry name" value="DUF2268"/>
</dbReference>
<name>A0A7W8LRK0_9DEIO</name>
<comment type="caution">
    <text evidence="2">The sequence shown here is derived from an EMBL/GenBank/DDBJ whole genome shotgun (WGS) entry which is preliminary data.</text>
</comment>
<evidence type="ECO:0000313" key="3">
    <source>
        <dbReference type="Proteomes" id="UP000525389"/>
    </source>
</evidence>
<organism evidence="2 3">
    <name type="scientific">Deinococcus budaensis</name>
    <dbReference type="NCBI Taxonomy" id="1665626"/>
    <lineage>
        <taxon>Bacteria</taxon>
        <taxon>Thermotogati</taxon>
        <taxon>Deinococcota</taxon>
        <taxon>Deinococci</taxon>
        <taxon>Deinococcales</taxon>
        <taxon>Deinococcaceae</taxon>
        <taxon>Deinococcus</taxon>
    </lineage>
</organism>